<dbReference type="PANTHER" id="PTHR43673">
    <property type="entry name" value="NAD(P)H NITROREDUCTASE YDGI-RELATED"/>
    <property type="match status" value="1"/>
</dbReference>
<dbReference type="SUPFAM" id="SSF55469">
    <property type="entry name" value="FMN-dependent nitroreductase-like"/>
    <property type="match status" value="1"/>
</dbReference>
<evidence type="ECO:0000256" key="5">
    <source>
        <dbReference type="ARBA" id="ARBA00023002"/>
    </source>
</evidence>
<evidence type="ECO:0000313" key="8">
    <source>
        <dbReference type="Proteomes" id="UP000230956"/>
    </source>
</evidence>
<evidence type="ECO:0000313" key="7">
    <source>
        <dbReference type="EMBL" id="PIZ36334.1"/>
    </source>
</evidence>
<dbReference type="RefSeq" id="WP_286679178.1">
    <property type="nucleotide sequence ID" value="NZ_MNXI01000134.1"/>
</dbReference>
<dbReference type="AlphaFoldDB" id="A0A2M7T690"/>
<gene>
    <name evidence="7" type="ORF">COY37_08895</name>
</gene>
<accession>A0A2M7T690</accession>
<dbReference type="InterPro" id="IPR000415">
    <property type="entry name" value="Nitroreductase-like"/>
</dbReference>
<evidence type="ECO:0000256" key="2">
    <source>
        <dbReference type="ARBA" id="ARBA00007118"/>
    </source>
</evidence>
<reference evidence="8" key="1">
    <citation type="submission" date="2017-09" db="EMBL/GenBank/DDBJ databases">
        <title>Depth-based differentiation of microbial function through sediment-hosted aquifers and enrichment of novel symbionts in the deep terrestrial subsurface.</title>
        <authorList>
            <person name="Probst A.J."/>
            <person name="Ladd B."/>
            <person name="Jarett J.K."/>
            <person name="Geller-Mcgrath D.E."/>
            <person name="Sieber C.M.K."/>
            <person name="Emerson J.B."/>
            <person name="Anantharaman K."/>
            <person name="Thomas B.C."/>
            <person name="Malmstrom R."/>
            <person name="Stieglmeier M."/>
            <person name="Klingl A."/>
            <person name="Woyke T."/>
            <person name="Ryan C.M."/>
            <person name="Banfield J.F."/>
        </authorList>
    </citation>
    <scope>NUCLEOTIDE SEQUENCE [LARGE SCALE GENOMIC DNA]</scope>
</reference>
<comment type="cofactor">
    <cofactor evidence="1">
        <name>FMN</name>
        <dbReference type="ChEBI" id="CHEBI:58210"/>
    </cofactor>
</comment>
<feature type="domain" description="Nitroreductase" evidence="6">
    <location>
        <begin position="7"/>
        <end position="170"/>
    </location>
</feature>
<dbReference type="Pfam" id="PF00881">
    <property type="entry name" value="Nitroreductase"/>
    <property type="match status" value="1"/>
</dbReference>
<evidence type="ECO:0000256" key="1">
    <source>
        <dbReference type="ARBA" id="ARBA00001917"/>
    </source>
</evidence>
<comment type="caution">
    <text evidence="7">The sequence shown here is derived from an EMBL/GenBank/DDBJ whole genome shotgun (WGS) entry which is preliminary data.</text>
</comment>
<sequence length="190" mass="21937">MELLEGIKSRRAIRKFKKQEVPKETIERIFEDSRWAPVVAAFRGWDFVIVRGEMRDRLADLLTQNTVILRDLFAMMDPDSEKKALEYYKNLGDAPTLMFVTIPELPEEQRWEYSFQILTATTEFMQIWLLAHREGLGACGITVPPYIGRQIQEELGLGGREVIYGLSLGYPDEEPIAKPHPRVNATYIGY</sequence>
<dbReference type="PANTHER" id="PTHR43673:SF2">
    <property type="entry name" value="NITROREDUCTASE"/>
    <property type="match status" value="1"/>
</dbReference>
<dbReference type="Proteomes" id="UP000230956">
    <property type="component" value="Unassembled WGS sequence"/>
</dbReference>
<organism evidence="7 8">
    <name type="scientific">Candidatus Aquicultor secundus</name>
    <dbReference type="NCBI Taxonomy" id="1973895"/>
    <lineage>
        <taxon>Bacteria</taxon>
        <taxon>Bacillati</taxon>
        <taxon>Actinomycetota</taxon>
        <taxon>Candidatus Aquicultoria</taxon>
        <taxon>Candidatus Aquicultorales</taxon>
        <taxon>Candidatus Aquicultoraceae</taxon>
        <taxon>Candidatus Aquicultor</taxon>
    </lineage>
</organism>
<evidence type="ECO:0000256" key="4">
    <source>
        <dbReference type="ARBA" id="ARBA00022643"/>
    </source>
</evidence>
<name>A0A2M7T690_9ACTN</name>
<proteinExistence type="inferred from homology"/>
<evidence type="ECO:0000256" key="3">
    <source>
        <dbReference type="ARBA" id="ARBA00022630"/>
    </source>
</evidence>
<keyword evidence="4" id="KW-0288">FMN</keyword>
<keyword evidence="3" id="KW-0285">Flavoprotein</keyword>
<dbReference type="EMBL" id="PFNG01000206">
    <property type="protein sequence ID" value="PIZ36334.1"/>
    <property type="molecule type" value="Genomic_DNA"/>
</dbReference>
<comment type="similarity">
    <text evidence="2">Belongs to the nitroreductase family.</text>
</comment>
<dbReference type="Gene3D" id="3.40.109.10">
    <property type="entry name" value="NADH Oxidase"/>
    <property type="match status" value="1"/>
</dbReference>
<keyword evidence="5" id="KW-0560">Oxidoreductase</keyword>
<evidence type="ECO:0000259" key="6">
    <source>
        <dbReference type="Pfam" id="PF00881"/>
    </source>
</evidence>
<dbReference type="GO" id="GO:0016491">
    <property type="term" value="F:oxidoreductase activity"/>
    <property type="evidence" value="ECO:0007669"/>
    <property type="project" value="UniProtKB-KW"/>
</dbReference>
<dbReference type="InterPro" id="IPR029479">
    <property type="entry name" value="Nitroreductase"/>
</dbReference>
<protein>
    <recommendedName>
        <fullName evidence="6">Nitroreductase domain-containing protein</fullName>
    </recommendedName>
</protein>